<accession>A0A9Y2AI42</accession>
<keyword evidence="11" id="KW-1185">Reference proteome</keyword>
<dbReference type="PANTHER" id="PTHR30026">
    <property type="entry name" value="OUTER MEMBRANE PROTEIN TOLC"/>
    <property type="match status" value="1"/>
</dbReference>
<evidence type="ECO:0000256" key="6">
    <source>
        <dbReference type="ARBA" id="ARBA00023136"/>
    </source>
</evidence>
<keyword evidence="6" id="KW-0472">Membrane</keyword>
<dbReference type="GO" id="GO:0009279">
    <property type="term" value="C:cell outer membrane"/>
    <property type="evidence" value="ECO:0007669"/>
    <property type="project" value="UniProtKB-SubCell"/>
</dbReference>
<dbReference type="Gene3D" id="1.20.1600.10">
    <property type="entry name" value="Outer membrane efflux proteins (OEP)"/>
    <property type="match status" value="1"/>
</dbReference>
<protein>
    <submittedName>
        <fullName evidence="10">TolC family protein</fullName>
    </submittedName>
</protein>
<feature type="coiled-coil region" evidence="8">
    <location>
        <begin position="244"/>
        <end position="271"/>
    </location>
</feature>
<dbReference type="PANTHER" id="PTHR30026:SF20">
    <property type="entry name" value="OUTER MEMBRANE PROTEIN TOLC"/>
    <property type="match status" value="1"/>
</dbReference>
<dbReference type="Proteomes" id="UP001243623">
    <property type="component" value="Chromosome"/>
</dbReference>
<dbReference type="SUPFAM" id="SSF56954">
    <property type="entry name" value="Outer membrane efflux proteins (OEP)"/>
    <property type="match status" value="1"/>
</dbReference>
<dbReference type="RefSeq" id="WP_309320354.1">
    <property type="nucleotide sequence ID" value="NZ_CP120678.1"/>
</dbReference>
<evidence type="ECO:0000313" key="10">
    <source>
        <dbReference type="EMBL" id="WIW70191.1"/>
    </source>
</evidence>
<comment type="subcellular location">
    <subcellularLocation>
        <location evidence="1">Cell outer membrane</location>
    </subcellularLocation>
</comment>
<dbReference type="GO" id="GO:0015562">
    <property type="term" value="F:efflux transmembrane transporter activity"/>
    <property type="evidence" value="ECO:0007669"/>
    <property type="project" value="InterPro"/>
</dbReference>
<sequence>MKGKMRKVLAALITTYLMSNATITFAMPLTLSIDEAIDMALKNNYNIKIAEKDEAKAQAALKSAKSQQDPSVSANVSMGITDVNDNGFERSNNNNIRMSMPLYTGGKNELNIEKAKDSITASELALIRTKENTMLDTITAYYNVLEAEKIVAVDKETVDNYQEHLNDVKNLYQAGSTPKVDLLRSEVELVNAQQTLLKSQNSYDIAVSKLKNIIKFDSEDAIDLLDDVEYHAVERNLLECIAYAKENRVDLKKYQVAIEQAQKDIDIAKGDKKPSVSLSVGTGWNKQILPDHANHSLTAAVEASWNLFDGNITAAKIKDAELSLEQAELEYYKQADAIDLEVREAYLNMQEAEKRFHTTKVAVSKAEEDYFIAKEKYKAGAGVILDIIDAQLALTTAKTNYIQAQYDYASYKATLDNVMGVSEEAE</sequence>
<dbReference type="EMBL" id="CP120678">
    <property type="protein sequence ID" value="WIW70191.1"/>
    <property type="molecule type" value="Genomic_DNA"/>
</dbReference>
<organism evidence="10 11">
    <name type="scientific">Selenobaculum gibii</name>
    <dbReference type="NCBI Taxonomy" id="3054208"/>
    <lineage>
        <taxon>Bacteria</taxon>
        <taxon>Bacillati</taxon>
        <taxon>Bacillota</taxon>
        <taxon>Negativicutes</taxon>
        <taxon>Selenomonadales</taxon>
        <taxon>Selenomonadaceae</taxon>
        <taxon>Selenobaculum</taxon>
    </lineage>
</organism>
<keyword evidence="7" id="KW-0998">Cell outer membrane</keyword>
<keyword evidence="5" id="KW-0812">Transmembrane</keyword>
<evidence type="ECO:0000256" key="2">
    <source>
        <dbReference type="ARBA" id="ARBA00007613"/>
    </source>
</evidence>
<evidence type="ECO:0000313" key="11">
    <source>
        <dbReference type="Proteomes" id="UP001243623"/>
    </source>
</evidence>
<evidence type="ECO:0000256" key="5">
    <source>
        <dbReference type="ARBA" id="ARBA00022692"/>
    </source>
</evidence>
<dbReference type="GO" id="GO:1990281">
    <property type="term" value="C:efflux pump complex"/>
    <property type="evidence" value="ECO:0007669"/>
    <property type="project" value="TreeGrafter"/>
</dbReference>
<dbReference type="PIRSF" id="PIRSF001892">
    <property type="entry name" value="CyaE"/>
    <property type="match status" value="1"/>
</dbReference>
<proteinExistence type="inferred from homology"/>
<feature type="signal peptide" evidence="9">
    <location>
        <begin position="1"/>
        <end position="26"/>
    </location>
</feature>
<dbReference type="AlphaFoldDB" id="A0A9Y2AI42"/>
<evidence type="ECO:0000256" key="3">
    <source>
        <dbReference type="ARBA" id="ARBA00022448"/>
    </source>
</evidence>
<keyword evidence="4" id="KW-1134">Transmembrane beta strand</keyword>
<dbReference type="KEGG" id="sgbi:P3F81_09860"/>
<evidence type="ECO:0000256" key="8">
    <source>
        <dbReference type="SAM" id="Coils"/>
    </source>
</evidence>
<evidence type="ECO:0000256" key="7">
    <source>
        <dbReference type="ARBA" id="ARBA00023237"/>
    </source>
</evidence>
<gene>
    <name evidence="10" type="ORF">P3F81_09860</name>
</gene>
<dbReference type="InterPro" id="IPR051906">
    <property type="entry name" value="TolC-like"/>
</dbReference>
<dbReference type="InterPro" id="IPR003423">
    <property type="entry name" value="OMP_efflux"/>
</dbReference>
<reference evidence="10" key="1">
    <citation type="submission" date="2023-03" db="EMBL/GenBank/DDBJ databases">
        <title>Selenobaculum gbiensis gen. nov. sp. nov., a new bacterium isolated from the gut microbiota of IBD patient.</title>
        <authorList>
            <person name="Yeo S."/>
            <person name="Park H."/>
            <person name="Huh C.S."/>
        </authorList>
    </citation>
    <scope>NUCLEOTIDE SEQUENCE</scope>
    <source>
        <strain evidence="10">ICN-92133</strain>
    </source>
</reference>
<name>A0A9Y2AI42_9FIRM</name>
<keyword evidence="3" id="KW-0813">Transport</keyword>
<keyword evidence="9" id="KW-0732">Signal</keyword>
<dbReference type="GO" id="GO:0015288">
    <property type="term" value="F:porin activity"/>
    <property type="evidence" value="ECO:0007669"/>
    <property type="project" value="TreeGrafter"/>
</dbReference>
<dbReference type="InterPro" id="IPR028351">
    <property type="entry name" value="CyaE"/>
</dbReference>
<evidence type="ECO:0000256" key="1">
    <source>
        <dbReference type="ARBA" id="ARBA00004442"/>
    </source>
</evidence>
<keyword evidence="8" id="KW-0175">Coiled coil</keyword>
<dbReference type="Pfam" id="PF02321">
    <property type="entry name" value="OEP"/>
    <property type="match status" value="2"/>
</dbReference>
<feature type="chain" id="PRO_5040720020" evidence="9">
    <location>
        <begin position="27"/>
        <end position="426"/>
    </location>
</feature>
<feature type="coiled-coil region" evidence="8">
    <location>
        <begin position="335"/>
        <end position="369"/>
    </location>
</feature>
<evidence type="ECO:0000256" key="9">
    <source>
        <dbReference type="SAM" id="SignalP"/>
    </source>
</evidence>
<comment type="similarity">
    <text evidence="2">Belongs to the outer membrane factor (OMF) (TC 1.B.17) family.</text>
</comment>
<evidence type="ECO:0000256" key="4">
    <source>
        <dbReference type="ARBA" id="ARBA00022452"/>
    </source>
</evidence>